<dbReference type="InterPro" id="IPR051534">
    <property type="entry name" value="CBASS_pafABC_assoc_protein"/>
</dbReference>
<accession>A0A1C6UMX7</accession>
<dbReference type="SUPFAM" id="SSF46785">
    <property type="entry name" value="Winged helix' DNA-binding domain"/>
    <property type="match status" value="1"/>
</dbReference>
<gene>
    <name evidence="3" type="ORF">GA0070604_3167</name>
</gene>
<keyword evidence="4" id="KW-1185">Reference proteome</keyword>
<feature type="domain" description="Helix-turn-helix type 11" evidence="1">
    <location>
        <begin position="6"/>
        <end position="62"/>
    </location>
</feature>
<feature type="domain" description="WYL" evidence="2">
    <location>
        <begin position="141"/>
        <end position="204"/>
    </location>
</feature>
<evidence type="ECO:0000259" key="2">
    <source>
        <dbReference type="Pfam" id="PF13280"/>
    </source>
</evidence>
<evidence type="ECO:0000313" key="4">
    <source>
        <dbReference type="Proteomes" id="UP000199696"/>
    </source>
</evidence>
<dbReference type="RefSeq" id="WP_091118619.1">
    <property type="nucleotide sequence ID" value="NZ_FMHY01000002.1"/>
</dbReference>
<dbReference type="OrthoDB" id="3171994at2"/>
<dbReference type="AlphaFoldDB" id="A0A1C6UMX7"/>
<protein>
    <submittedName>
        <fullName evidence="3">HTH domain-containing protein</fullName>
    </submittedName>
</protein>
<dbReference type="InterPro" id="IPR013196">
    <property type="entry name" value="HTH_11"/>
</dbReference>
<dbReference type="PANTHER" id="PTHR34580">
    <property type="match status" value="1"/>
</dbReference>
<dbReference type="EMBL" id="FMHY01000002">
    <property type="protein sequence ID" value="SCL55273.1"/>
    <property type="molecule type" value="Genomic_DNA"/>
</dbReference>
<name>A0A1C6UMX7_9ACTN</name>
<evidence type="ECO:0000259" key="1">
    <source>
        <dbReference type="Pfam" id="PF08279"/>
    </source>
</evidence>
<reference evidence="4" key="1">
    <citation type="submission" date="2016-06" db="EMBL/GenBank/DDBJ databases">
        <authorList>
            <person name="Varghese N."/>
            <person name="Submissions Spin"/>
        </authorList>
    </citation>
    <scope>NUCLEOTIDE SEQUENCE [LARGE SCALE GENOMIC DNA]</scope>
    <source>
        <strain evidence="4">DSM 44814</strain>
    </source>
</reference>
<dbReference type="Proteomes" id="UP000199696">
    <property type="component" value="Unassembled WGS sequence"/>
</dbReference>
<dbReference type="PROSITE" id="PS52050">
    <property type="entry name" value="WYL"/>
    <property type="match status" value="1"/>
</dbReference>
<sequence>MNRTDRLYALREELRRAGPAGRSAERLAEVFEVSVRTIKRDISALQHGGFPVWARPGPGGGYIVDAAATLPPVNFTDAEVSGLAAAVAAHRGQPFDTHARAALVKVLSVMDTRARENATALNGRIWIDHTDTPGDARTRHAIEQALHTQRVLVVDYRDRHGTPTTRHFDPVLLARTHGHWYLVGRCHTRQAIRWLRLDRVSAAHLTTQPAARIPVEAVGTPPATAEAVAEL</sequence>
<dbReference type="Pfam" id="PF08279">
    <property type="entry name" value="HTH_11"/>
    <property type="match status" value="1"/>
</dbReference>
<dbReference type="PANTHER" id="PTHR34580:SF1">
    <property type="entry name" value="PROTEIN PAFC"/>
    <property type="match status" value="1"/>
</dbReference>
<dbReference type="Gene3D" id="1.10.10.10">
    <property type="entry name" value="Winged helix-like DNA-binding domain superfamily/Winged helix DNA-binding domain"/>
    <property type="match status" value="1"/>
</dbReference>
<dbReference type="Pfam" id="PF13280">
    <property type="entry name" value="WYL"/>
    <property type="match status" value="1"/>
</dbReference>
<organism evidence="3 4">
    <name type="scientific">Micromonospora eburnea</name>
    <dbReference type="NCBI Taxonomy" id="227316"/>
    <lineage>
        <taxon>Bacteria</taxon>
        <taxon>Bacillati</taxon>
        <taxon>Actinomycetota</taxon>
        <taxon>Actinomycetes</taxon>
        <taxon>Micromonosporales</taxon>
        <taxon>Micromonosporaceae</taxon>
        <taxon>Micromonospora</taxon>
    </lineage>
</organism>
<evidence type="ECO:0000313" key="3">
    <source>
        <dbReference type="EMBL" id="SCL55273.1"/>
    </source>
</evidence>
<proteinExistence type="predicted"/>
<dbReference type="InterPro" id="IPR036390">
    <property type="entry name" value="WH_DNA-bd_sf"/>
</dbReference>
<dbReference type="STRING" id="227316.GA0070604_3167"/>
<dbReference type="InterPro" id="IPR026881">
    <property type="entry name" value="WYL_dom"/>
</dbReference>
<dbReference type="InterPro" id="IPR036388">
    <property type="entry name" value="WH-like_DNA-bd_sf"/>
</dbReference>